<evidence type="ECO:0000313" key="4">
    <source>
        <dbReference type="EMBL" id="GMI09893.1"/>
    </source>
</evidence>
<name>A0A9W7FD52_9STRA</name>
<dbReference type="PANTHER" id="PTHR48099">
    <property type="entry name" value="C-1-TETRAHYDROFOLATE SYNTHASE, CYTOPLASMIC-RELATED"/>
    <property type="match status" value="1"/>
</dbReference>
<dbReference type="SUPFAM" id="SSF53223">
    <property type="entry name" value="Aminoacid dehydrogenase-like, N-terminal domain"/>
    <property type="match status" value="1"/>
</dbReference>
<keyword evidence="1" id="KW-1133">Transmembrane helix</keyword>
<dbReference type="InterPro" id="IPR020630">
    <property type="entry name" value="THF_DH/CycHdrlase_cat_dom"/>
</dbReference>
<proteinExistence type="predicted"/>
<dbReference type="InterPro" id="IPR020631">
    <property type="entry name" value="THF_DH/CycHdrlase_NAD-bd_dom"/>
</dbReference>
<dbReference type="GO" id="GO:0004477">
    <property type="term" value="F:methenyltetrahydrofolate cyclohydrolase activity"/>
    <property type="evidence" value="ECO:0007669"/>
    <property type="project" value="TreeGrafter"/>
</dbReference>
<dbReference type="EMBL" id="BRXW01000142">
    <property type="protein sequence ID" value="GMI09893.1"/>
    <property type="molecule type" value="Genomic_DNA"/>
</dbReference>
<keyword evidence="1" id="KW-0812">Transmembrane</keyword>
<evidence type="ECO:0000259" key="3">
    <source>
        <dbReference type="Pfam" id="PF02882"/>
    </source>
</evidence>
<feature type="domain" description="Tetrahydrofolate dehydrogenase/cyclohydrolase catalytic" evidence="2">
    <location>
        <begin position="8"/>
        <end position="123"/>
    </location>
</feature>
<dbReference type="Pfam" id="PF02882">
    <property type="entry name" value="THF_DHG_CYH_C"/>
    <property type="match status" value="1"/>
</dbReference>
<feature type="transmembrane region" description="Helical" evidence="1">
    <location>
        <begin position="331"/>
        <end position="351"/>
    </location>
</feature>
<dbReference type="GO" id="GO:0009113">
    <property type="term" value="P:purine nucleobase biosynthetic process"/>
    <property type="evidence" value="ECO:0007669"/>
    <property type="project" value="TreeGrafter"/>
</dbReference>
<dbReference type="Gene3D" id="3.40.50.720">
    <property type="entry name" value="NAD(P)-binding Rossmann-like Domain"/>
    <property type="match status" value="1"/>
</dbReference>
<comment type="caution">
    <text evidence="4">The sequence shown here is derived from an EMBL/GenBank/DDBJ whole genome shotgun (WGS) entry which is preliminary data.</text>
</comment>
<protein>
    <recommendedName>
        <fullName evidence="6">Methylenetetrahydrofolate dehydrogenase</fullName>
    </recommendedName>
</protein>
<keyword evidence="5" id="KW-1185">Reference proteome</keyword>
<dbReference type="OrthoDB" id="41403at2759"/>
<gene>
    <name evidence="4" type="ORF">TrLO_g15286</name>
</gene>
<dbReference type="InterPro" id="IPR046346">
    <property type="entry name" value="Aminoacid_DH-like_N_sf"/>
</dbReference>
<evidence type="ECO:0000256" key="1">
    <source>
        <dbReference type="SAM" id="Phobius"/>
    </source>
</evidence>
<dbReference type="InterPro" id="IPR036291">
    <property type="entry name" value="NAD(P)-bd_dom_sf"/>
</dbReference>
<dbReference type="GO" id="GO:0035999">
    <property type="term" value="P:tetrahydrofolate interconversion"/>
    <property type="evidence" value="ECO:0007669"/>
    <property type="project" value="TreeGrafter"/>
</dbReference>
<evidence type="ECO:0000313" key="5">
    <source>
        <dbReference type="Proteomes" id="UP001165122"/>
    </source>
</evidence>
<reference evidence="5" key="1">
    <citation type="journal article" date="2023" name="Commun. Biol.">
        <title>Genome analysis of Parmales, the sister group of diatoms, reveals the evolutionary specialization of diatoms from phago-mixotrophs to photoautotrophs.</title>
        <authorList>
            <person name="Ban H."/>
            <person name="Sato S."/>
            <person name="Yoshikawa S."/>
            <person name="Yamada K."/>
            <person name="Nakamura Y."/>
            <person name="Ichinomiya M."/>
            <person name="Sato N."/>
            <person name="Blanc-Mathieu R."/>
            <person name="Endo H."/>
            <person name="Kuwata A."/>
            <person name="Ogata H."/>
        </authorList>
    </citation>
    <scope>NUCLEOTIDE SEQUENCE [LARGE SCALE GENOMIC DNA]</scope>
    <source>
        <strain evidence="5">NIES 3700</strain>
    </source>
</reference>
<dbReference type="Gene3D" id="3.40.50.10860">
    <property type="entry name" value="Leucine Dehydrogenase, chain A, domain 1"/>
    <property type="match status" value="1"/>
</dbReference>
<dbReference type="Proteomes" id="UP001165122">
    <property type="component" value="Unassembled WGS sequence"/>
</dbReference>
<dbReference type="GO" id="GO:0005829">
    <property type="term" value="C:cytosol"/>
    <property type="evidence" value="ECO:0007669"/>
    <property type="project" value="TreeGrafter"/>
</dbReference>
<dbReference type="SUPFAM" id="SSF51735">
    <property type="entry name" value="NAD(P)-binding Rossmann-fold domains"/>
    <property type="match status" value="1"/>
</dbReference>
<dbReference type="GO" id="GO:0004487">
    <property type="term" value="F:methylenetetrahydrofolate dehydrogenase (NAD+) activity"/>
    <property type="evidence" value="ECO:0007669"/>
    <property type="project" value="TreeGrafter"/>
</dbReference>
<dbReference type="AlphaFoldDB" id="A0A9W7FD52"/>
<dbReference type="Pfam" id="PF00763">
    <property type="entry name" value="THF_DHG_CYH"/>
    <property type="match status" value="1"/>
</dbReference>
<dbReference type="GO" id="GO:0004488">
    <property type="term" value="F:methylenetetrahydrofolate dehydrogenase (NADP+) activity"/>
    <property type="evidence" value="ECO:0007669"/>
    <property type="project" value="InterPro"/>
</dbReference>
<sequence length="356" mass="39212">MPGEKILASKIALTYKDEIKEFLANLPPGTPAPLLVGLLATSDPAAESYANWTKKAFEEDGLRYEVRKIEEQHVEQALTECNEDPNVHGIIVYYPIFGLTPSYSGSSHDDYLRDSVSVQKDVEGLTFTYRTSLYKNVRYLTSSSSSKCVLPCTALSCVKILEHCGVYAKSPGVHNRLQGKTCTIINRSEIVGRPLAAMLANDGATVYSCDVDSIYKFEAGGLQRCEEGTTVQAVVEMSDVVVTGVPVKAYKLPTSWIAPNTVVVNVSSFKNVDADELLKIDGVKYVPMVGKVTVKMLERNLCRLYKQYHMGGKEKGEEDERDILIKQARDFAGIAALGVLSLVGLKLAGMWRHCRK</sequence>
<evidence type="ECO:0008006" key="6">
    <source>
        <dbReference type="Google" id="ProtNLM"/>
    </source>
</evidence>
<accession>A0A9W7FD52</accession>
<feature type="domain" description="Tetrahydrofolate dehydrogenase/cyclohydrolase NAD(P)-binding" evidence="3">
    <location>
        <begin position="151"/>
        <end position="306"/>
    </location>
</feature>
<dbReference type="PANTHER" id="PTHR48099:SF3">
    <property type="entry name" value="METHYLENETETRAHYDROFOLATE DEHYDROGENASE [NAD(+)]"/>
    <property type="match status" value="1"/>
</dbReference>
<organism evidence="4 5">
    <name type="scientific">Triparma laevis f. longispina</name>
    <dbReference type="NCBI Taxonomy" id="1714387"/>
    <lineage>
        <taxon>Eukaryota</taxon>
        <taxon>Sar</taxon>
        <taxon>Stramenopiles</taxon>
        <taxon>Ochrophyta</taxon>
        <taxon>Bolidophyceae</taxon>
        <taxon>Parmales</taxon>
        <taxon>Triparmaceae</taxon>
        <taxon>Triparma</taxon>
    </lineage>
</organism>
<keyword evidence="1" id="KW-0472">Membrane</keyword>
<evidence type="ECO:0000259" key="2">
    <source>
        <dbReference type="Pfam" id="PF00763"/>
    </source>
</evidence>